<feature type="domain" description="Endonuclease GajA/Old nuclease/RecF-like AAA" evidence="1">
    <location>
        <begin position="1"/>
        <end position="140"/>
    </location>
</feature>
<feature type="domain" description="ATPase AAA-type core" evidence="2">
    <location>
        <begin position="144"/>
        <end position="233"/>
    </location>
</feature>
<evidence type="ECO:0000259" key="1">
    <source>
        <dbReference type="Pfam" id="PF13175"/>
    </source>
</evidence>
<dbReference type="InterPro" id="IPR027417">
    <property type="entry name" value="P-loop_NTPase"/>
</dbReference>
<protein>
    <submittedName>
        <fullName evidence="3">Uncharacterized protein</fullName>
    </submittedName>
</protein>
<evidence type="ECO:0000259" key="2">
    <source>
        <dbReference type="Pfam" id="PF13304"/>
    </source>
</evidence>
<dbReference type="GO" id="GO:0016887">
    <property type="term" value="F:ATP hydrolysis activity"/>
    <property type="evidence" value="ECO:0007669"/>
    <property type="project" value="InterPro"/>
</dbReference>
<name>A0A1J5E3X9_9BACT</name>
<dbReference type="InterPro" id="IPR003959">
    <property type="entry name" value="ATPase_AAA_core"/>
</dbReference>
<proteinExistence type="predicted"/>
<dbReference type="Proteomes" id="UP000183085">
    <property type="component" value="Unassembled WGS sequence"/>
</dbReference>
<dbReference type="CDD" id="cd00267">
    <property type="entry name" value="ABC_ATPase"/>
    <property type="match status" value="1"/>
</dbReference>
<reference evidence="3 4" key="1">
    <citation type="journal article" date="2016" name="Environ. Microbiol.">
        <title>Genomic resolution of a cold subsurface aquifer community provides metabolic insights for novel microbes adapted to high CO concentrations.</title>
        <authorList>
            <person name="Probst A.J."/>
            <person name="Castelle C.J."/>
            <person name="Singh A."/>
            <person name="Brown C.T."/>
            <person name="Anantharaman K."/>
            <person name="Sharon I."/>
            <person name="Hug L.A."/>
            <person name="Burstein D."/>
            <person name="Emerson J.B."/>
            <person name="Thomas B.C."/>
            <person name="Banfield J.F."/>
        </authorList>
    </citation>
    <scope>NUCLEOTIDE SEQUENCE [LARGE SCALE GENOMIC DNA]</scope>
    <source>
        <strain evidence="3">CG2_30_40_21</strain>
    </source>
</reference>
<dbReference type="SUPFAM" id="SSF52540">
    <property type="entry name" value="P-loop containing nucleoside triphosphate hydrolases"/>
    <property type="match status" value="1"/>
</dbReference>
<dbReference type="GO" id="GO:0005524">
    <property type="term" value="F:ATP binding"/>
    <property type="evidence" value="ECO:0007669"/>
    <property type="project" value="InterPro"/>
</dbReference>
<sequence>MAIKKIRIGMFTVFKDIDIDFCKGINILIGENGTGKTHLLKLLYIDCDRFPGQRLRPYFNCEGVSIGNEGVDYYEENMSRKSIFIPAKEMLSHSKGLLALDRERTIPFDKTLIDIVSKAELGEFKAVTKFHEKLLSTISKIIDGEVIYENDTFYILKNNGLKIEFSMEAEGFCKFGLLWKLIRNGLLEKDTILFWDEPEANINPQLIPVLVEILLELQRNGVQIFLATHDYNLAKYFEVKQKKEDNIVYHSLFKTKSGVQYTKAVTYEDIANNPIEEAGEKLYADILNSTFGEITADE</sequence>
<dbReference type="PANTHER" id="PTHR43581:SF4">
    <property type="entry name" value="ATP_GTP PHOSPHATASE"/>
    <property type="match status" value="1"/>
</dbReference>
<gene>
    <name evidence="3" type="ORF">AUJ95_05695</name>
</gene>
<dbReference type="Pfam" id="PF13304">
    <property type="entry name" value="AAA_21"/>
    <property type="match status" value="1"/>
</dbReference>
<dbReference type="AlphaFoldDB" id="A0A1J5E3X9"/>
<dbReference type="InterPro" id="IPR041685">
    <property type="entry name" value="AAA_GajA/Old/RecF-like"/>
</dbReference>
<comment type="caution">
    <text evidence="3">The sequence shown here is derived from an EMBL/GenBank/DDBJ whole genome shotgun (WGS) entry which is preliminary data.</text>
</comment>
<evidence type="ECO:0000313" key="4">
    <source>
        <dbReference type="Proteomes" id="UP000183085"/>
    </source>
</evidence>
<dbReference type="Gene3D" id="3.40.50.300">
    <property type="entry name" value="P-loop containing nucleotide triphosphate hydrolases"/>
    <property type="match status" value="2"/>
</dbReference>
<dbReference type="InterPro" id="IPR051396">
    <property type="entry name" value="Bact_Antivir_Def_Nuclease"/>
</dbReference>
<dbReference type="EMBL" id="MNYI01000153">
    <property type="protein sequence ID" value="OIP39298.1"/>
    <property type="molecule type" value="Genomic_DNA"/>
</dbReference>
<dbReference type="STRING" id="1817895.AUJ95_05695"/>
<organism evidence="3 4">
    <name type="scientific">Candidatus Desantisbacteria bacterium CG2_30_40_21</name>
    <dbReference type="NCBI Taxonomy" id="1817895"/>
    <lineage>
        <taxon>Bacteria</taxon>
        <taxon>Candidatus Desantisiibacteriota</taxon>
    </lineage>
</organism>
<dbReference type="Pfam" id="PF13175">
    <property type="entry name" value="AAA_15"/>
    <property type="match status" value="1"/>
</dbReference>
<evidence type="ECO:0000313" key="3">
    <source>
        <dbReference type="EMBL" id="OIP39298.1"/>
    </source>
</evidence>
<dbReference type="PANTHER" id="PTHR43581">
    <property type="entry name" value="ATP/GTP PHOSPHATASE"/>
    <property type="match status" value="1"/>
</dbReference>
<accession>A0A1J5E3X9</accession>